<evidence type="ECO:0000313" key="5">
    <source>
        <dbReference type="Proteomes" id="UP000593875"/>
    </source>
</evidence>
<protein>
    <submittedName>
        <fullName evidence="4">TonB-dependent receptor</fullName>
    </submittedName>
</protein>
<dbReference type="KEGG" id="mlir:LPB04_00410"/>
<evidence type="ECO:0000256" key="3">
    <source>
        <dbReference type="SAM" id="SignalP"/>
    </source>
</evidence>
<keyword evidence="5" id="KW-1185">Reference proteome</keyword>
<proteinExistence type="inferred from homology"/>
<dbReference type="GO" id="GO:0015344">
    <property type="term" value="F:siderophore uptake transmembrane transporter activity"/>
    <property type="evidence" value="ECO:0007669"/>
    <property type="project" value="TreeGrafter"/>
</dbReference>
<keyword evidence="3" id="KW-0732">Signal</keyword>
<evidence type="ECO:0000313" key="4">
    <source>
        <dbReference type="EMBL" id="QOL49837.1"/>
    </source>
</evidence>
<dbReference type="AlphaFoldDB" id="A0A7L9U4F9"/>
<accession>A0A7L9U4F9</accession>
<dbReference type="SUPFAM" id="SSF49452">
    <property type="entry name" value="Starch-binding domain-like"/>
    <property type="match status" value="1"/>
</dbReference>
<dbReference type="Gene3D" id="2.170.130.10">
    <property type="entry name" value="TonB-dependent receptor, plug domain"/>
    <property type="match status" value="1"/>
</dbReference>
<feature type="signal peptide" evidence="3">
    <location>
        <begin position="1"/>
        <end position="30"/>
    </location>
</feature>
<dbReference type="Gene3D" id="2.60.40.1120">
    <property type="entry name" value="Carboxypeptidase-like, regulatory domain"/>
    <property type="match status" value="1"/>
</dbReference>
<dbReference type="InterPro" id="IPR037066">
    <property type="entry name" value="Plug_dom_sf"/>
</dbReference>
<evidence type="ECO:0000256" key="2">
    <source>
        <dbReference type="PROSITE-ProRule" id="PRU01360"/>
    </source>
</evidence>
<dbReference type="GO" id="GO:0030246">
    <property type="term" value="F:carbohydrate binding"/>
    <property type="evidence" value="ECO:0007669"/>
    <property type="project" value="InterPro"/>
</dbReference>
<feature type="chain" id="PRO_5032681252" evidence="3">
    <location>
        <begin position="31"/>
        <end position="1018"/>
    </location>
</feature>
<keyword evidence="2" id="KW-0998">Cell outer membrane</keyword>
<dbReference type="PANTHER" id="PTHR30069">
    <property type="entry name" value="TONB-DEPENDENT OUTER MEMBRANE RECEPTOR"/>
    <property type="match status" value="1"/>
</dbReference>
<dbReference type="PANTHER" id="PTHR30069:SF46">
    <property type="entry name" value="OAR PROTEIN"/>
    <property type="match status" value="1"/>
</dbReference>
<dbReference type="InterPro" id="IPR013784">
    <property type="entry name" value="Carb-bd-like_fold"/>
</dbReference>
<gene>
    <name evidence="4" type="ORF">LPB04_00410</name>
</gene>
<keyword evidence="2" id="KW-1134">Transmembrane beta strand</keyword>
<organism evidence="4 5">
    <name type="scientific">Massilia litorea</name>
    <dbReference type="NCBI Taxonomy" id="2769491"/>
    <lineage>
        <taxon>Bacteria</taxon>
        <taxon>Pseudomonadati</taxon>
        <taxon>Pseudomonadota</taxon>
        <taxon>Betaproteobacteria</taxon>
        <taxon>Burkholderiales</taxon>
        <taxon>Oxalobacteraceae</taxon>
        <taxon>Telluria group</taxon>
        <taxon>Massilia</taxon>
    </lineage>
</organism>
<dbReference type="SUPFAM" id="SSF56935">
    <property type="entry name" value="Porins"/>
    <property type="match status" value="1"/>
</dbReference>
<dbReference type="PROSITE" id="PS52016">
    <property type="entry name" value="TONB_DEPENDENT_REC_3"/>
    <property type="match status" value="1"/>
</dbReference>
<keyword evidence="1 4" id="KW-0675">Receptor</keyword>
<sequence>MLRNTVLVRALQVAFAASAITVAVMPTAMAQSNASGTVFGKVAAGSGDTVVLKNNGTNATRSVALDANGNFRITSLPIGTYSATLTKGGATVGTSQLEVLAGQGVEASFESAAAIAGGAQTVRVSGRRSRIDVSSSVNGATFTARELEKLPIGRNVESIVQLAPNTTRGDPTYAAGASFAGGGASENAYNINGFPVTNPLTQLGAMELPFGAIAQAQILTGGYGVEFGRSTGGVVNITTKSGTNTWEAGALVSITPSSTRASYRDYYYPNIGTFPATDNTLRLRREDNKVDQKQYSVYAGGPLIPDTLFGFFALEQTQLESNGVYQSRTSTTLASNGWRDYETKTKRYYGKVDWNINDDHRLELTLIGDLPKTETQYRSYNYATRAVGATVNTSTREEFGPFNANGGELQSLRYVGNITDNLTVNALYGKMQARHFYTPAGYNPALPQVTAAPENQYPGLAYTSGQSITGTLPKNGSSDDVTSKRLDLEYKLGNHTLRAGLDNNKMASLGAGEAYAGGALLTYLHTDPTKPADDVGILLGKPGLANQGYYVQKTIYSTVSNAFAGQDAQYIEDRWQATKDVLVTVGVRREGFYNANQDGTKYIEMKNQYAPRANVSWDVNGDASFKVFGSIGRYTIQIPTVVALRGANGSLYTTQNFSYTGVDANGQPTGTTELTGVLSSNNEFGQAKDPKTVAAQNMKPAYQDEITLGLERSFNPSLNFGAKVTYRKLRSTIDDLCDPRPFDAYAARNGIDATNYAGFGCATFNPGEDNDFLVDYAGNGTYTKVHLTKEELGFDKATRTYAALDLFAEHPYRNGWYAKVNYTLSRNKGNTEGQTLSDTSSAQGDVAATQTWDYRELMSYADGLLPNDRKHQIKAFGFYDITPEWVIGGAATLASGRPRSCVGTNPNTVGFPPGLNYQSASHYCFGATGSTNTPSPRGSVGRLPWEKTFDMNVVYRPAAVAGLSLKVDVFNVFNSQTAQKVYERYNTNQSRYNLYEGLISATAPRSAKFTAEYNYKFK</sequence>
<keyword evidence="2" id="KW-0813">Transport</keyword>
<dbReference type="InterPro" id="IPR039426">
    <property type="entry name" value="TonB-dep_rcpt-like"/>
</dbReference>
<evidence type="ECO:0000256" key="1">
    <source>
        <dbReference type="ARBA" id="ARBA00023170"/>
    </source>
</evidence>
<dbReference type="GO" id="GO:0009279">
    <property type="term" value="C:cell outer membrane"/>
    <property type="evidence" value="ECO:0007669"/>
    <property type="project" value="UniProtKB-SubCell"/>
</dbReference>
<dbReference type="Pfam" id="PF13620">
    <property type="entry name" value="CarboxypepD_reg"/>
    <property type="match status" value="1"/>
</dbReference>
<comment type="similarity">
    <text evidence="2">Belongs to the TonB-dependent receptor family.</text>
</comment>
<reference evidence="4 5" key="1">
    <citation type="submission" date="2020-10" db="EMBL/GenBank/DDBJ databases">
        <title>Genome sequencing of Massilia sp. LPB0304.</title>
        <authorList>
            <person name="Kim J."/>
        </authorList>
    </citation>
    <scope>NUCLEOTIDE SEQUENCE [LARGE SCALE GENOMIC DNA]</scope>
    <source>
        <strain evidence="4 5">LPB0304</strain>
    </source>
</reference>
<keyword evidence="2" id="KW-0812">Transmembrane</keyword>
<dbReference type="Proteomes" id="UP000593875">
    <property type="component" value="Chromosome"/>
</dbReference>
<name>A0A7L9U4F9_9BURK</name>
<dbReference type="GO" id="GO:0044718">
    <property type="term" value="P:siderophore transmembrane transport"/>
    <property type="evidence" value="ECO:0007669"/>
    <property type="project" value="TreeGrafter"/>
</dbReference>
<keyword evidence="2" id="KW-0472">Membrane</keyword>
<dbReference type="EMBL" id="CP062941">
    <property type="protein sequence ID" value="QOL49837.1"/>
    <property type="molecule type" value="Genomic_DNA"/>
</dbReference>
<comment type="subcellular location">
    <subcellularLocation>
        <location evidence="2">Cell outer membrane</location>
        <topology evidence="2">Multi-pass membrane protein</topology>
    </subcellularLocation>
</comment>